<dbReference type="EMBL" id="JAFEMC010000001">
    <property type="protein sequence ID" value="MBM6575814.1"/>
    <property type="molecule type" value="Genomic_DNA"/>
</dbReference>
<comment type="caution">
    <text evidence="1">The sequence shown here is derived from an EMBL/GenBank/DDBJ whole genome shotgun (WGS) entry which is preliminary data.</text>
</comment>
<proteinExistence type="predicted"/>
<gene>
    <name evidence="1" type="ORF">ILT43_05475</name>
</gene>
<evidence type="ECO:0008006" key="3">
    <source>
        <dbReference type="Google" id="ProtNLM"/>
    </source>
</evidence>
<organism evidence="1 2">
    <name type="scientific">Sphingomonas longa</name>
    <dbReference type="NCBI Taxonomy" id="2778730"/>
    <lineage>
        <taxon>Bacteria</taxon>
        <taxon>Pseudomonadati</taxon>
        <taxon>Pseudomonadota</taxon>
        <taxon>Alphaproteobacteria</taxon>
        <taxon>Sphingomonadales</taxon>
        <taxon>Sphingomonadaceae</taxon>
        <taxon>Sphingomonas</taxon>
    </lineage>
</organism>
<keyword evidence="2" id="KW-1185">Reference proteome</keyword>
<reference evidence="1 2" key="1">
    <citation type="submission" date="2020-12" db="EMBL/GenBank/DDBJ databases">
        <title>Sphingomonas sp.</title>
        <authorList>
            <person name="Kim M.K."/>
        </authorList>
    </citation>
    <scope>NUCLEOTIDE SEQUENCE [LARGE SCALE GENOMIC DNA]</scope>
    <source>
        <strain evidence="1 2">BT552</strain>
    </source>
</reference>
<sequence length="103" mass="11524">MKLRTTLEADWLHLTRTTLPALAKDRSWPVSADHCFQRILLDNACGGPWYDHVNGRPAYRHIDADRLVAATRLGNDAAEGTADLHALNRASLAWRGKRRPPTA</sequence>
<protein>
    <recommendedName>
        <fullName evidence="3">GCN5-related N-acetyltransferase</fullName>
    </recommendedName>
</protein>
<dbReference type="RefSeq" id="WP_204195933.1">
    <property type="nucleotide sequence ID" value="NZ_JAFEMC010000001.1"/>
</dbReference>
<dbReference type="Proteomes" id="UP000763641">
    <property type="component" value="Unassembled WGS sequence"/>
</dbReference>
<evidence type="ECO:0000313" key="1">
    <source>
        <dbReference type="EMBL" id="MBM6575814.1"/>
    </source>
</evidence>
<name>A0ABS2D4H8_9SPHN</name>
<accession>A0ABS2D4H8</accession>
<evidence type="ECO:0000313" key="2">
    <source>
        <dbReference type="Proteomes" id="UP000763641"/>
    </source>
</evidence>